<keyword evidence="3" id="KW-1185">Reference proteome</keyword>
<evidence type="ECO:0000313" key="3">
    <source>
        <dbReference type="Proteomes" id="UP000178129"/>
    </source>
</evidence>
<evidence type="ECO:0000313" key="2">
    <source>
        <dbReference type="EMBL" id="CZT13110.1"/>
    </source>
</evidence>
<dbReference type="Proteomes" id="UP000178129">
    <property type="component" value="Unassembled WGS sequence"/>
</dbReference>
<sequence length="141" mass="16084">MINATRVRIIQLALSTISTLVSWERKASLRAELQLRRMFENGRSLIQQDQTLNSGKQSSNDMILRSKRRDGSKHEYGPELSESYLYLGADFKPCIKSSEDLRLPLNGSNEACSKNSKMSSDILYKYTSVGQYNVLRSSREK</sequence>
<organism evidence="2 3">
    <name type="scientific">Rhynchosporium graminicola</name>
    <dbReference type="NCBI Taxonomy" id="2792576"/>
    <lineage>
        <taxon>Eukaryota</taxon>
        <taxon>Fungi</taxon>
        <taxon>Dikarya</taxon>
        <taxon>Ascomycota</taxon>
        <taxon>Pezizomycotina</taxon>
        <taxon>Leotiomycetes</taxon>
        <taxon>Helotiales</taxon>
        <taxon>Ploettnerulaceae</taxon>
        <taxon>Rhynchosporium</taxon>
    </lineage>
</organism>
<protein>
    <submittedName>
        <fullName evidence="2">Uncharacterized protein</fullName>
    </submittedName>
</protein>
<dbReference type="EMBL" id="FJUW01000080">
    <property type="protein sequence ID" value="CZT13110.1"/>
    <property type="molecule type" value="Genomic_DNA"/>
</dbReference>
<dbReference type="InParanoid" id="A0A1E1LRM0"/>
<feature type="compositionally biased region" description="Polar residues" evidence="1">
    <location>
        <begin position="46"/>
        <end position="61"/>
    </location>
</feature>
<feature type="region of interest" description="Disordered" evidence="1">
    <location>
        <begin position="46"/>
        <end position="76"/>
    </location>
</feature>
<gene>
    <name evidence="2" type="ORF">RCO7_15224</name>
</gene>
<evidence type="ECO:0000256" key="1">
    <source>
        <dbReference type="SAM" id="MobiDB-lite"/>
    </source>
</evidence>
<dbReference type="AlphaFoldDB" id="A0A1E1LRM0"/>
<proteinExistence type="predicted"/>
<accession>A0A1E1LRM0</accession>
<name>A0A1E1LRM0_9HELO</name>
<reference evidence="3" key="1">
    <citation type="submission" date="2016-03" db="EMBL/GenBank/DDBJ databases">
        <authorList>
            <person name="Ploux O."/>
        </authorList>
    </citation>
    <scope>NUCLEOTIDE SEQUENCE [LARGE SCALE GENOMIC DNA]</scope>
    <source>
        <strain evidence="3">UK7</strain>
    </source>
</reference>
<comment type="caution">
    <text evidence="2">The sequence shown here is derived from an EMBL/GenBank/DDBJ whole genome shotgun (WGS) entry which is preliminary data.</text>
</comment>